<evidence type="ECO:0000256" key="1">
    <source>
        <dbReference type="SAM" id="Phobius"/>
    </source>
</evidence>
<dbReference type="EMBL" id="JARKHS020024011">
    <property type="protein sequence ID" value="KAK8768411.1"/>
    <property type="molecule type" value="Genomic_DNA"/>
</dbReference>
<reference evidence="2 3" key="1">
    <citation type="journal article" date="2023" name="Arcadia Sci">
        <title>De novo assembly of a long-read Amblyomma americanum tick genome.</title>
        <authorList>
            <person name="Chou S."/>
            <person name="Poskanzer K.E."/>
            <person name="Rollins M."/>
            <person name="Thuy-Boun P.S."/>
        </authorList>
    </citation>
    <scope>NUCLEOTIDE SEQUENCE [LARGE SCALE GENOMIC DNA]</scope>
    <source>
        <strain evidence="2">F_SG_1</strain>
        <tissue evidence="2">Salivary glands</tissue>
    </source>
</reference>
<feature type="transmembrane region" description="Helical" evidence="1">
    <location>
        <begin position="50"/>
        <end position="72"/>
    </location>
</feature>
<protein>
    <submittedName>
        <fullName evidence="2">Uncharacterized protein</fullName>
    </submittedName>
</protein>
<keyword evidence="1" id="KW-0812">Transmembrane</keyword>
<dbReference type="AlphaFoldDB" id="A0AAQ4E121"/>
<keyword evidence="1" id="KW-0472">Membrane</keyword>
<evidence type="ECO:0000313" key="3">
    <source>
        <dbReference type="Proteomes" id="UP001321473"/>
    </source>
</evidence>
<gene>
    <name evidence="2" type="ORF">V5799_015124</name>
</gene>
<comment type="caution">
    <text evidence="2">The sequence shown here is derived from an EMBL/GenBank/DDBJ whole genome shotgun (WGS) entry which is preliminary data.</text>
</comment>
<keyword evidence="3" id="KW-1185">Reference proteome</keyword>
<keyword evidence="1" id="KW-1133">Transmembrane helix</keyword>
<name>A0AAQ4E121_AMBAM</name>
<accession>A0AAQ4E121</accession>
<proteinExistence type="predicted"/>
<organism evidence="2 3">
    <name type="scientific">Amblyomma americanum</name>
    <name type="common">Lone star tick</name>
    <dbReference type="NCBI Taxonomy" id="6943"/>
    <lineage>
        <taxon>Eukaryota</taxon>
        <taxon>Metazoa</taxon>
        <taxon>Ecdysozoa</taxon>
        <taxon>Arthropoda</taxon>
        <taxon>Chelicerata</taxon>
        <taxon>Arachnida</taxon>
        <taxon>Acari</taxon>
        <taxon>Parasitiformes</taxon>
        <taxon>Ixodida</taxon>
        <taxon>Ixodoidea</taxon>
        <taxon>Ixodidae</taxon>
        <taxon>Amblyomminae</taxon>
        <taxon>Amblyomma</taxon>
    </lineage>
</organism>
<sequence>MPCAARADCAKSAAANSRPGLCDVARSASQKGNPDVHVLNLRRPSTPASAMALLILVLVALMPAGLSAACLTRTFPDILGIKACLGTTSLVLCTGQPADVIVTSFAKAFQCLFKGLTQFNSLGAVAVILEVIKIVFNQNNLPLPNLSPFCVANPATNCVVLFPPTTTATCGATSIPVSVPNNAQTAQCFTFGSLVCTAPNKVTDALVNTLMKTISCLLKTFIGTNPLVLGKILGCIIYNLLAGIAASIPPPFNFPVQTLALAAKVSFTCP</sequence>
<dbReference type="Proteomes" id="UP001321473">
    <property type="component" value="Unassembled WGS sequence"/>
</dbReference>
<evidence type="ECO:0000313" key="2">
    <source>
        <dbReference type="EMBL" id="KAK8768411.1"/>
    </source>
</evidence>